<feature type="domain" description="Aminoglycoside phosphotransferase" evidence="1">
    <location>
        <begin position="64"/>
        <end position="235"/>
    </location>
</feature>
<dbReference type="AlphaFoldDB" id="A0A2V1DBT0"/>
<organism evidence="2 3">
    <name type="scientific">Periconia macrospinosa</name>
    <dbReference type="NCBI Taxonomy" id="97972"/>
    <lineage>
        <taxon>Eukaryota</taxon>
        <taxon>Fungi</taxon>
        <taxon>Dikarya</taxon>
        <taxon>Ascomycota</taxon>
        <taxon>Pezizomycotina</taxon>
        <taxon>Dothideomycetes</taxon>
        <taxon>Pleosporomycetidae</taxon>
        <taxon>Pleosporales</taxon>
        <taxon>Massarineae</taxon>
        <taxon>Periconiaceae</taxon>
        <taxon>Periconia</taxon>
    </lineage>
</organism>
<dbReference type="Pfam" id="PF01636">
    <property type="entry name" value="APH"/>
    <property type="match status" value="1"/>
</dbReference>
<sequence length="282" mass="32071">MALSQSIQKDEILPSIHCSTFTNTDIIAYCSDPPSTALNAIPLGRYGNSVIPLSDQEVVKYGPGVYIEEYMNLQRAYQLLDQSIVRVPQPYRFFQNGDFGYIVMEYMKGTVIGEITDDSHIEKVGKALEHLSSFRNPKPGPLGGGVSRGLLWSEGTTTEYSLYGSAEKLEHWFNRRIKHNNLSLSFQECDFVLCHLDIAPRNIVWLHGDSLCLVDWASAGYYPRIFEWCLLDIFRGRDGPFQDLVKKTLEPLTEWESANRQLIEKAWANSIRYHFPPTPPCA</sequence>
<evidence type="ECO:0000313" key="3">
    <source>
        <dbReference type="Proteomes" id="UP000244855"/>
    </source>
</evidence>
<evidence type="ECO:0000259" key="1">
    <source>
        <dbReference type="Pfam" id="PF01636"/>
    </source>
</evidence>
<proteinExistence type="predicted"/>
<dbReference type="Proteomes" id="UP000244855">
    <property type="component" value="Unassembled WGS sequence"/>
</dbReference>
<dbReference type="PANTHER" id="PTHR21310:SF39">
    <property type="entry name" value="AMINOGLYCOSIDE PHOSPHOTRANSFERASE DOMAIN-CONTAINING PROTEIN"/>
    <property type="match status" value="1"/>
</dbReference>
<dbReference type="SUPFAM" id="SSF56112">
    <property type="entry name" value="Protein kinase-like (PK-like)"/>
    <property type="match status" value="1"/>
</dbReference>
<dbReference type="InterPro" id="IPR051678">
    <property type="entry name" value="AGP_Transferase"/>
</dbReference>
<dbReference type="InterPro" id="IPR002575">
    <property type="entry name" value="Aminoglycoside_PTrfase"/>
</dbReference>
<dbReference type="EMBL" id="KZ805492">
    <property type="protein sequence ID" value="PVH95542.1"/>
    <property type="molecule type" value="Genomic_DNA"/>
</dbReference>
<dbReference type="OrthoDB" id="3250044at2759"/>
<evidence type="ECO:0000313" key="2">
    <source>
        <dbReference type="EMBL" id="PVH95542.1"/>
    </source>
</evidence>
<name>A0A2V1DBT0_9PLEO</name>
<dbReference type="Gene3D" id="1.10.510.10">
    <property type="entry name" value="Transferase(Phosphotransferase) domain 1"/>
    <property type="match status" value="1"/>
</dbReference>
<dbReference type="STRING" id="97972.A0A2V1DBT0"/>
<keyword evidence="3" id="KW-1185">Reference proteome</keyword>
<protein>
    <recommendedName>
        <fullName evidence="1">Aminoglycoside phosphotransferase domain-containing protein</fullName>
    </recommendedName>
</protein>
<reference evidence="2 3" key="1">
    <citation type="journal article" date="2018" name="Sci. Rep.">
        <title>Comparative genomics provides insights into the lifestyle and reveals functional heterogeneity of dark septate endophytic fungi.</title>
        <authorList>
            <person name="Knapp D.G."/>
            <person name="Nemeth J.B."/>
            <person name="Barry K."/>
            <person name="Hainaut M."/>
            <person name="Henrissat B."/>
            <person name="Johnson J."/>
            <person name="Kuo A."/>
            <person name="Lim J.H.P."/>
            <person name="Lipzen A."/>
            <person name="Nolan M."/>
            <person name="Ohm R.A."/>
            <person name="Tamas L."/>
            <person name="Grigoriev I.V."/>
            <person name="Spatafora J.W."/>
            <person name="Nagy L.G."/>
            <person name="Kovacs G.M."/>
        </authorList>
    </citation>
    <scope>NUCLEOTIDE SEQUENCE [LARGE SCALE GENOMIC DNA]</scope>
    <source>
        <strain evidence="2 3">DSE2036</strain>
    </source>
</reference>
<dbReference type="PANTHER" id="PTHR21310">
    <property type="entry name" value="AMINOGLYCOSIDE PHOSPHOTRANSFERASE-RELATED-RELATED"/>
    <property type="match status" value="1"/>
</dbReference>
<gene>
    <name evidence="2" type="ORF">DM02DRAFT_571062</name>
</gene>
<dbReference type="InterPro" id="IPR011009">
    <property type="entry name" value="Kinase-like_dom_sf"/>
</dbReference>
<accession>A0A2V1DBT0</accession>